<reference evidence="3" key="1">
    <citation type="journal article" date="2020" name="mSystems">
        <title>Genome- and Community-Level Interaction Insights into Carbon Utilization and Element Cycling Functions of Hydrothermarchaeota in Hydrothermal Sediment.</title>
        <authorList>
            <person name="Zhou Z."/>
            <person name="Liu Y."/>
            <person name="Xu W."/>
            <person name="Pan J."/>
            <person name="Luo Z.H."/>
            <person name="Li M."/>
        </authorList>
    </citation>
    <scope>NUCLEOTIDE SEQUENCE [LARGE SCALE GENOMIC DNA]</scope>
    <source>
        <strain evidence="3">SpSt-110</strain>
    </source>
</reference>
<evidence type="ECO:0000256" key="1">
    <source>
        <dbReference type="ARBA" id="ARBA00022801"/>
    </source>
</evidence>
<dbReference type="SUPFAM" id="SSF109604">
    <property type="entry name" value="HD-domain/PDEase-like"/>
    <property type="match status" value="1"/>
</dbReference>
<sequence length="224" mass="24571">MKTGCRSRCHRVFFFNLSYLLYLPGKGFAGQWRMSPDISLLRLAYLRNVPRVGWLIRGVPASVAEDVASHSHLVSLIALGLVLKVRECGLSVDGEKALAMAIIHDVPEAVSGDLPRPVKERLGGMARMVEEDALLQLGLGGLLPLYRELEDSASVESILVRVADDMATYLRGVYYLSQGYRDVADIVENTRLSAVRLAGSLPAGYRECVVKYINGLLENIPRGG</sequence>
<proteinExistence type="predicted"/>
<protein>
    <submittedName>
        <fullName evidence="3">HD domain-containing protein</fullName>
    </submittedName>
</protein>
<organism evidence="3">
    <name type="scientific">Thermogladius calderae</name>
    <dbReference type="NCBI Taxonomy" id="1200300"/>
    <lineage>
        <taxon>Archaea</taxon>
        <taxon>Thermoproteota</taxon>
        <taxon>Thermoprotei</taxon>
        <taxon>Desulfurococcales</taxon>
        <taxon>Desulfurococcaceae</taxon>
        <taxon>Thermogladius</taxon>
    </lineage>
</organism>
<dbReference type="AlphaFoldDB" id="A0A7J3Y0J8"/>
<dbReference type="EMBL" id="DRYK01000068">
    <property type="protein sequence ID" value="HHP68239.1"/>
    <property type="molecule type" value="Genomic_DNA"/>
</dbReference>
<evidence type="ECO:0000259" key="2">
    <source>
        <dbReference type="SMART" id="SM00471"/>
    </source>
</evidence>
<dbReference type="GO" id="GO:0005737">
    <property type="term" value="C:cytoplasm"/>
    <property type="evidence" value="ECO:0007669"/>
    <property type="project" value="TreeGrafter"/>
</dbReference>
<dbReference type="Gene3D" id="1.10.3210.10">
    <property type="entry name" value="Hypothetical protein af1432"/>
    <property type="match status" value="1"/>
</dbReference>
<keyword evidence="1" id="KW-0378">Hydrolase</keyword>
<name>A0A7J3Y0J8_9CREN</name>
<dbReference type="InterPro" id="IPR039356">
    <property type="entry name" value="YfbR/HDDC2"/>
</dbReference>
<dbReference type="PANTHER" id="PTHR11845">
    <property type="entry name" value="5'-DEOXYNUCLEOTIDASE HDDC2"/>
    <property type="match status" value="1"/>
</dbReference>
<comment type="caution">
    <text evidence="3">The sequence shown here is derived from an EMBL/GenBank/DDBJ whole genome shotgun (WGS) entry which is preliminary data.</text>
</comment>
<dbReference type="Pfam" id="PF12917">
    <property type="entry name" value="YfbR-like"/>
    <property type="match status" value="1"/>
</dbReference>
<dbReference type="InterPro" id="IPR003607">
    <property type="entry name" value="HD/PDEase_dom"/>
</dbReference>
<evidence type="ECO:0000313" key="3">
    <source>
        <dbReference type="EMBL" id="HHP68239.1"/>
    </source>
</evidence>
<dbReference type="PANTHER" id="PTHR11845:SF13">
    <property type="entry name" value="5'-DEOXYNUCLEOTIDASE HDDC2"/>
    <property type="match status" value="1"/>
</dbReference>
<dbReference type="GO" id="GO:0002953">
    <property type="term" value="F:5'-deoxynucleotidase activity"/>
    <property type="evidence" value="ECO:0007669"/>
    <property type="project" value="InterPro"/>
</dbReference>
<feature type="domain" description="HD/PDEase" evidence="2">
    <location>
        <begin position="63"/>
        <end position="178"/>
    </location>
</feature>
<dbReference type="SMART" id="SM00471">
    <property type="entry name" value="HDc"/>
    <property type="match status" value="1"/>
</dbReference>
<accession>A0A7J3Y0J8</accession>
<gene>
    <name evidence="3" type="ORF">ENM60_05600</name>
</gene>